<dbReference type="EMBL" id="PVWQ01000001">
    <property type="protein sequence ID" value="RDW92924.1"/>
    <property type="molecule type" value="Genomic_DNA"/>
</dbReference>
<gene>
    <name evidence="3" type="ORF">DSM5745_00246</name>
</gene>
<dbReference type="PANTHER" id="PTHR33119">
    <property type="entry name" value="IFI3P"/>
    <property type="match status" value="1"/>
</dbReference>
<organism evidence="3 4">
    <name type="scientific">Aspergillus mulundensis</name>
    <dbReference type="NCBI Taxonomy" id="1810919"/>
    <lineage>
        <taxon>Eukaryota</taxon>
        <taxon>Fungi</taxon>
        <taxon>Dikarya</taxon>
        <taxon>Ascomycota</taxon>
        <taxon>Pezizomycotina</taxon>
        <taxon>Eurotiomycetes</taxon>
        <taxon>Eurotiomycetidae</taxon>
        <taxon>Eurotiales</taxon>
        <taxon>Aspergillaceae</taxon>
        <taxon>Aspergillus</taxon>
        <taxon>Aspergillus subgen. Nidulantes</taxon>
    </lineage>
</organism>
<accession>A0A3D8T2Z7</accession>
<dbReference type="STRING" id="1810919.A0A3D8T2Z7"/>
<feature type="compositionally biased region" description="Basic and acidic residues" evidence="1">
    <location>
        <begin position="253"/>
        <end position="274"/>
    </location>
</feature>
<comment type="caution">
    <text evidence="3">The sequence shown here is derived from an EMBL/GenBank/DDBJ whole genome shotgun (WGS) entry which is preliminary data.</text>
</comment>
<evidence type="ECO:0000259" key="2">
    <source>
        <dbReference type="Pfam" id="PF14033"/>
    </source>
</evidence>
<dbReference type="InterPro" id="IPR025340">
    <property type="entry name" value="DUF4246"/>
</dbReference>
<evidence type="ECO:0000313" key="4">
    <source>
        <dbReference type="Proteomes" id="UP000256690"/>
    </source>
</evidence>
<sequence>MEAITDKPDWTTKIWKDEITDKWESEILQSGLDVSELMVEYILKELRWKAQQYAKTGIITAFDPGVVKSDTVIPQDLQQKLRDAVKPLEEVSEEQKDYHPGSGDKVVDLVHPSLFPLVYGRTRVLRDSTIDVANCFSSIGQGTVAEIAEDTGPAYPGRRIAERVEQYSKRFQWLPCNVDIGQDGECRIVSYINNLHPAKHMDLYHVIEQIITRTIPLWNISITRLDDLPRRIHYHTVEYPSDEEPEPEWNPDPNDRRYEEWSEKRQPKQPEPHPRLLQPPMVEPPELVDLRNSFRERGLQIIVKLANIELTPEKPDYEGGSWHVEGQLNERICATAIYYYDSENITENTLSFRHRADLEYVQDVSYEQGQFQFLRVFGFEPDSGYHDEGSSITQELGGVSCRTGRLLTFPNTLQHRVSPFSLADRSKPGHRKILALFLIDPNRRIISTANVPPQREDWCNNWIEAANNVLASRLPVELQDMIHENLDFTPMTMDEAKAYRQELMDERAFKSASENDLFTQGGFNLCEH</sequence>
<dbReference type="RefSeq" id="XP_026608107.1">
    <property type="nucleotide sequence ID" value="XM_026742262.1"/>
</dbReference>
<feature type="compositionally biased region" description="Acidic residues" evidence="1">
    <location>
        <begin position="240"/>
        <end position="249"/>
    </location>
</feature>
<dbReference type="InterPro" id="IPR049192">
    <property type="entry name" value="DUF4246_C"/>
</dbReference>
<dbReference type="GeneID" id="38110616"/>
<name>A0A3D8T2Z7_9EURO</name>
<dbReference type="AlphaFoldDB" id="A0A3D8T2Z7"/>
<dbReference type="PANTHER" id="PTHR33119:SF1">
    <property type="entry name" value="FE2OG DIOXYGENASE DOMAIN-CONTAINING PROTEIN"/>
    <property type="match status" value="1"/>
</dbReference>
<evidence type="ECO:0000313" key="3">
    <source>
        <dbReference type="EMBL" id="RDW92924.1"/>
    </source>
</evidence>
<feature type="region of interest" description="Disordered" evidence="1">
    <location>
        <begin position="239"/>
        <end position="281"/>
    </location>
</feature>
<evidence type="ECO:0000256" key="1">
    <source>
        <dbReference type="SAM" id="MobiDB-lite"/>
    </source>
</evidence>
<reference evidence="3 4" key="1">
    <citation type="journal article" date="2018" name="IMA Fungus">
        <title>IMA Genome-F 9: Draft genome sequence of Annulohypoxylon stygium, Aspergillus mulundensis, Berkeleyomyces basicola (syn. Thielaviopsis basicola), Ceratocystis smalleyi, two Cercospora beticola strains, Coleophoma cylindrospora, Fusarium fracticaudum, Phialophora cf. hyalina, and Morchella septimelata.</title>
        <authorList>
            <person name="Wingfield B.D."/>
            <person name="Bills G.F."/>
            <person name="Dong Y."/>
            <person name="Huang W."/>
            <person name="Nel W.J."/>
            <person name="Swalarsk-Parry B.S."/>
            <person name="Vaghefi N."/>
            <person name="Wilken P.M."/>
            <person name="An Z."/>
            <person name="de Beer Z.W."/>
            <person name="De Vos L."/>
            <person name="Chen L."/>
            <person name="Duong T.A."/>
            <person name="Gao Y."/>
            <person name="Hammerbacher A."/>
            <person name="Kikkert J.R."/>
            <person name="Li Y."/>
            <person name="Li H."/>
            <person name="Li K."/>
            <person name="Li Q."/>
            <person name="Liu X."/>
            <person name="Ma X."/>
            <person name="Naidoo K."/>
            <person name="Pethybridge S.J."/>
            <person name="Sun J."/>
            <person name="Steenkamp E.T."/>
            <person name="van der Nest M.A."/>
            <person name="van Wyk S."/>
            <person name="Wingfield M.J."/>
            <person name="Xiong C."/>
            <person name="Yue Q."/>
            <person name="Zhang X."/>
        </authorList>
    </citation>
    <scope>NUCLEOTIDE SEQUENCE [LARGE SCALE GENOMIC DNA]</scope>
    <source>
        <strain evidence="3 4">DSM 5745</strain>
    </source>
</reference>
<protein>
    <recommendedName>
        <fullName evidence="2">DUF4246 domain-containing protein</fullName>
    </recommendedName>
</protein>
<feature type="domain" description="DUF4246" evidence="2">
    <location>
        <begin position="38"/>
        <end position="460"/>
    </location>
</feature>
<proteinExistence type="predicted"/>
<keyword evidence="4" id="KW-1185">Reference proteome</keyword>
<dbReference type="Proteomes" id="UP000256690">
    <property type="component" value="Unassembled WGS sequence"/>
</dbReference>
<dbReference type="Pfam" id="PF14033">
    <property type="entry name" value="DUF4246"/>
    <property type="match status" value="1"/>
</dbReference>
<dbReference type="OrthoDB" id="415532at2759"/>